<comment type="caution">
    <text evidence="5">The sequence shown here is derived from an EMBL/GenBank/DDBJ whole genome shotgun (WGS) entry which is preliminary data.</text>
</comment>
<dbReference type="GO" id="GO:1902929">
    <property type="term" value="C:plasma membrane of growing cell tip"/>
    <property type="evidence" value="ECO:0007669"/>
    <property type="project" value="TreeGrafter"/>
</dbReference>
<evidence type="ECO:0000313" key="6">
    <source>
        <dbReference type="Proteomes" id="UP000606935"/>
    </source>
</evidence>
<evidence type="ECO:0000256" key="1">
    <source>
        <dbReference type="ARBA" id="ARBA00004196"/>
    </source>
</evidence>
<evidence type="ECO:0000313" key="5">
    <source>
        <dbReference type="EMBL" id="GGO68338.1"/>
    </source>
</evidence>
<dbReference type="InterPro" id="IPR042229">
    <property type="entry name" value="Listeria/Bacterioides_rpt_sf"/>
</dbReference>
<dbReference type="NCBIfam" id="TIGR02543">
    <property type="entry name" value="List_Bact_rpt"/>
    <property type="match status" value="1"/>
</dbReference>
<comment type="subcellular location">
    <subcellularLocation>
        <location evidence="1">Cell envelope</location>
    </subcellularLocation>
</comment>
<dbReference type="EMBL" id="BMLS01000002">
    <property type="protein sequence ID" value="GGO68338.1"/>
    <property type="molecule type" value="Genomic_DNA"/>
</dbReference>
<dbReference type="GO" id="GO:0005935">
    <property type="term" value="C:cellular bud neck"/>
    <property type="evidence" value="ECO:0007669"/>
    <property type="project" value="TreeGrafter"/>
</dbReference>
<dbReference type="Pfam" id="PF09479">
    <property type="entry name" value="Flg_new"/>
    <property type="match status" value="4"/>
</dbReference>
<dbReference type="SUPFAM" id="SSF50965">
    <property type="entry name" value="Galactose oxidase, central domain"/>
    <property type="match status" value="2"/>
</dbReference>
<gene>
    <name evidence="5" type="ORF">GCM10010982_17020</name>
</gene>
<name>A0A917YW43_9ALTE</name>
<protein>
    <recommendedName>
        <fullName evidence="4">Rax2-like C-terminal domain-containing protein</fullName>
    </recommendedName>
</protein>
<dbReference type="InterPro" id="IPR024982">
    <property type="entry name" value="Rax2-like_C"/>
</dbReference>
<dbReference type="Gene3D" id="2.60.40.4270">
    <property type="entry name" value="Listeria-Bacteroides repeat domain"/>
    <property type="match status" value="4"/>
</dbReference>
<accession>A0A917YW43</accession>
<dbReference type="Proteomes" id="UP000606935">
    <property type="component" value="Unassembled WGS sequence"/>
</dbReference>
<keyword evidence="3" id="KW-0472">Membrane</keyword>
<dbReference type="InterPro" id="IPR011043">
    <property type="entry name" value="Gal_Oxase/kelch_b-propeller"/>
</dbReference>
<reference evidence="5" key="2">
    <citation type="submission" date="2020-09" db="EMBL/GenBank/DDBJ databases">
        <authorList>
            <person name="Sun Q."/>
            <person name="Zhou Y."/>
        </authorList>
    </citation>
    <scope>NUCLEOTIDE SEQUENCE</scope>
    <source>
        <strain evidence="5">CGMCC 1.7086</strain>
    </source>
</reference>
<feature type="domain" description="Rax2-like C-terminal" evidence="4">
    <location>
        <begin position="300"/>
        <end position="445"/>
    </location>
</feature>
<keyword evidence="6" id="KW-1185">Reference proteome</keyword>
<dbReference type="GO" id="GO:0030313">
    <property type="term" value="C:cell envelope"/>
    <property type="evidence" value="ECO:0007669"/>
    <property type="project" value="UniProtKB-SubCell"/>
</dbReference>
<dbReference type="InterPro" id="IPR013378">
    <property type="entry name" value="InlB-like_B-rpt"/>
</dbReference>
<dbReference type="Pfam" id="PF12768">
    <property type="entry name" value="Rax2"/>
    <property type="match status" value="1"/>
</dbReference>
<feature type="region of interest" description="Disordered" evidence="2">
    <location>
        <begin position="1653"/>
        <end position="1696"/>
    </location>
</feature>
<evidence type="ECO:0000256" key="3">
    <source>
        <dbReference type="SAM" id="Phobius"/>
    </source>
</evidence>
<dbReference type="PANTHER" id="PTHR31778:SF2">
    <property type="entry name" value="BUD SITE SELECTION PROTEIN RAX2"/>
    <property type="match status" value="1"/>
</dbReference>
<sequence>MGGVSAQTPGLSLPEITNTLVQEVGAAIPHPRGNSLYLSAPHQALELEVSNQGAQLRSLTEQKELFQLLPVALGKGNMHTIRAGEVSQANNTIYLNRADVSEIFSASVEGIRQDFLVHQAPLGQQKLRLELDVSGATVSGQGQRILLTTSNGRELVYNRLHITDADGRVLEGKMRTLNDTRLQIEVDDRNASYPLLIDPTISDADWVAMSEGMRGANGSIKDMLVWQGKLYLAGDFTMIGDIMANRIAAWDGNQWFGLAEGVNAEVSDIEVYNNQLVIAGRFTQAGNNAVNHIGLWDGSQFQPLGEGVNAPVNALAILDNALIVGGLFTQAGGGVANKIARWENAQWSTLGASFNGDVWALGVHNSLLYAGGAFTASGVTTLNHVAEWDGSAWQAMGQGFDHYVYTFSVFNNQLVAGGRFWYSGSKEVKGLATWDGLEWTEIGDGVGKLGGFRGSVYTAKVWNNKLLVGGTFHRVGGSTVVANIASWDGISWDDLYYGIQESQSYVSALAVFDGKLVVGGAFPSFFQGPNLRFWDSNAWSALPRGIEGQILAMREYQQELIVAGNFTHINGIEARSVAGWDGNNWRSLNAPVVNSAYAMTEFKGELIISSFSSHGYSIYAWDGSLWRELATNLDGAVRAYAVLDDKLYVGGKFNRVNGVMAWNIIGYDGSDWFTLGDGLSGEVDSLAVYQEQLVAGGSFLSSGAVSLDGIARWDGSQWSPFGGGFSAKVRALTVFQSELIAGGEFLQAGSGLANRIARWDGSDWQPINGGVNGRVTSLRQMASRLIVGGSFSVAGGKPINNIASWDGAQWSAFGSGASGVVSALLQMDDYLVIGGVFDSVGDKVSPSLAKLKVLEQVVFHSQGSAIISPILEWPGAMIDVPPAPVRVGYTFKGWNSAADGSGSQYVGTFAMPAGGLTLYAQWTANQYRISFDSDGGSTVADMLLDYKTTVTPPSPPSRPGLIFAGWQPTLPATMPAQDISVKARWTTPKPPEPSKYWLRFDSAGGSAVDNLRLTAGSQIHSVTNPSREGYNFVGWQPSIPAVMPAQDLTLIAQWQIQQFSLEFDSQGGTAVGAIRQDFATAISEPTPPSREGYTFVGWQPSLPAFMPAQNMQFVAQWQKRERYQVQAVLSGAGQILPAFKQVWVGDEAVFELKLDNPHDIVELGGSCVAARSADKVITAAVTQDCTVLVMVFPATDVQYGQSDELVVGTPGRFRFIGGAGDKVLTEVNLLRAGQQTTLDADASRASLQKGEDGEYRFYVERTGEYRLIFKDAVSNELTEVVLDVKPFVAFLSDRQVVSSGQAVRIRVWLSDEPARYPLIVRAKADNNQLTLPDMVFTREDKRVAIWELETTQKGGSLELQANSQSVIGVPANHQVKILKDEIPLTLRVEMKQAGEATRVVDRTFGTVTVSAQEVNGHAATYRWQSDSLPLSVQADRISFDPANLITGRHSISVTALSEQGHEGEYLLEFQVISDCPDQQCGSVSGIPESHNIYSAHPHRLALCPLSDSGGDNSLCTLDDLSSWRGFVEVPGPYQLGLGTLAATQSWASLQFGLAVTDPVLPDPGFSQIGVISDFEVYGLFRVGESVPVVVPLPPTVKLSPSSVWRKYIDGQWQDFVINEFNTLESAAKRESGRCPAVSAPNWQSGLNPGHGCVRLTIEDGGPNDSDGSPNAVVRDPGSLAEKELRPPVPTTKPESSAGAYSGFMLFVLFFVSLARSYSEAARQRNLAKIKSNA</sequence>
<keyword evidence="3" id="KW-0812">Transmembrane</keyword>
<reference evidence="5" key="1">
    <citation type="journal article" date="2014" name="Int. J. Syst. Evol. Microbiol.">
        <title>Complete genome sequence of Corynebacterium casei LMG S-19264T (=DSM 44701T), isolated from a smear-ripened cheese.</title>
        <authorList>
            <consortium name="US DOE Joint Genome Institute (JGI-PGF)"/>
            <person name="Walter F."/>
            <person name="Albersmeier A."/>
            <person name="Kalinowski J."/>
            <person name="Ruckert C."/>
        </authorList>
    </citation>
    <scope>NUCLEOTIDE SEQUENCE</scope>
    <source>
        <strain evidence="5">CGMCC 1.7086</strain>
    </source>
</reference>
<organism evidence="5 6">
    <name type="scientific">Bowmanella pacifica</name>
    <dbReference type="NCBI Taxonomy" id="502051"/>
    <lineage>
        <taxon>Bacteria</taxon>
        <taxon>Pseudomonadati</taxon>
        <taxon>Pseudomonadota</taxon>
        <taxon>Gammaproteobacteria</taxon>
        <taxon>Alteromonadales</taxon>
        <taxon>Alteromonadaceae</taxon>
        <taxon>Bowmanella</taxon>
    </lineage>
</organism>
<dbReference type="PANTHER" id="PTHR31778">
    <property type="entry name" value="BUD SITE SELECTION PROTEIN RAX2"/>
    <property type="match status" value="1"/>
</dbReference>
<keyword evidence="3" id="KW-1133">Transmembrane helix</keyword>
<proteinExistence type="predicted"/>
<feature type="transmembrane region" description="Helical" evidence="3">
    <location>
        <begin position="1697"/>
        <end position="1714"/>
    </location>
</feature>
<evidence type="ECO:0000256" key="2">
    <source>
        <dbReference type="SAM" id="MobiDB-lite"/>
    </source>
</evidence>
<evidence type="ECO:0000259" key="4">
    <source>
        <dbReference type="Pfam" id="PF12768"/>
    </source>
</evidence>